<dbReference type="GeneID" id="5076417"/>
<dbReference type="InterPro" id="IPR008871">
    <property type="entry name" value="Totivirus_coat"/>
</dbReference>
<feature type="region of interest" description="Disordered" evidence="1">
    <location>
        <begin position="693"/>
        <end position="746"/>
    </location>
</feature>
<name>Q60GI3_9VIRU</name>
<keyword evidence="2" id="KW-0946">Virion</keyword>
<feature type="compositionally biased region" description="Gly residues" evidence="1">
    <location>
        <begin position="698"/>
        <end position="711"/>
    </location>
</feature>
<evidence type="ECO:0000313" key="2">
    <source>
        <dbReference type="EMBL" id="BAD60832.1"/>
    </source>
</evidence>
<dbReference type="Proteomes" id="UP000203973">
    <property type="component" value="Genome"/>
</dbReference>
<accession>Q60GI3</accession>
<dbReference type="RefSeq" id="YP_122351.1">
    <property type="nucleotide sequence ID" value="NC_006367.1"/>
</dbReference>
<keyword evidence="2" id="KW-0167">Capsid protein</keyword>
<dbReference type="OrthoDB" id="2774at10239"/>
<dbReference type="EMBL" id="AB176964">
    <property type="protein sequence ID" value="BAD60832.1"/>
    <property type="molecule type" value="Genomic_RNA"/>
</dbReference>
<dbReference type="GO" id="GO:0019028">
    <property type="term" value="C:viral capsid"/>
    <property type="evidence" value="ECO:0007669"/>
    <property type="project" value="UniProtKB-KW"/>
</dbReference>
<keyword evidence="3" id="KW-1185">Reference proteome</keyword>
<feature type="compositionally biased region" description="Low complexity" evidence="1">
    <location>
        <begin position="712"/>
        <end position="721"/>
    </location>
</feature>
<protein>
    <submittedName>
        <fullName evidence="2">Putative coat protein</fullName>
    </submittedName>
</protein>
<dbReference type="KEGG" id="vg:5076417"/>
<organism evidence="2 3">
    <name type="scientific">Magnaporthe oryzae virus 1</name>
    <dbReference type="NCBI Taxonomy" id="271257"/>
    <lineage>
        <taxon>Viruses</taxon>
        <taxon>Riboviria</taxon>
        <taxon>Orthornavirae</taxon>
        <taxon>Duplornaviricota</taxon>
        <taxon>Chrymotiviricetes</taxon>
        <taxon>Ghabrivirales</taxon>
        <taxon>Alphatotivirineae</taxon>
        <taxon>Pseudototiviridae</taxon>
        <taxon>Victorivirus</taxon>
        <taxon>Victorivirus kyu</taxon>
    </lineage>
</organism>
<evidence type="ECO:0000256" key="1">
    <source>
        <dbReference type="SAM" id="MobiDB-lite"/>
    </source>
</evidence>
<evidence type="ECO:0000313" key="3">
    <source>
        <dbReference type="Proteomes" id="UP000203973"/>
    </source>
</evidence>
<dbReference type="Pfam" id="PF05518">
    <property type="entry name" value="Totivirus_coat"/>
    <property type="match status" value="1"/>
</dbReference>
<sequence length="746" mass="77218">MAQIGAPNFLSSVLGDQRGGVLNSDSVFRRYRAAITTSTIVRGVQDTRVGFLVFAVGRVFSSFSAALVRPKSSVPAIDATYPCPATRSEEFVGLAKKYSNFSSTFTHANFAGVVERLSRALAVLSTLPDSDTAALTSLDIAGGVMPTVYSIATFDSPVNALARVVFIPRIVDSLLSPNSLAVLIAAVAGEGSSVATDILRLDVSTRKAIVPIVSGPGLATAIVDALRVLASNMVEAGQGQLFSFAVTRGLHQALNVSSGTDGQYVMQSILRSGRFSPPLGGIHTSLPVFSGLPALVSESRRDVATFVDALALVSAAGAAPADPCIVERGNTFPTVLVSPGQISDLDSSSSMPGAFPSTPQLLGQLKEALPAFFSNYLRILSTVFAAGESDSVALDCACAFASLLEDLPTPLSAPTVLPFFWVEPTSLLPASVFSTTAESAGFGALATPGSPVTRPAWGAIEHLVSPSSAVSTATVSWTSARQNPFLWHFKGMRSDPLAAVIVDQFDPTDLAFAGPGGAETTLQKWGRQAPLTDYLWRDSASCLPAPGELLNLSGAIGLRFRHFVIDDNDDCAFTRIPMFHEIGTGSVTIAVSRPCGLAPDGPPARLERATVVSPALGYLRQRGANLRAFGRPDDLLAPRRLGPASLTVAPKAPPAPVSAPVSSFAFSGPKTSSRDPLSGELPTPLVPVQHYKAETGPKTGGLGAAGGGGGTVKPPTAVPPGLTEVPTAPDAGPTPEPHGAAPSLHE</sequence>
<proteinExistence type="predicted"/>
<reference evidence="2 3" key="1">
    <citation type="journal article" date="2007" name="Arch. Virol.">
        <title>The nucleotide sequence and genome organization of Magnaporthe oryzae virus 1.</title>
        <authorList>
            <person name="Yokoi T."/>
            <person name="Yamashita S."/>
            <person name="Hibi T."/>
        </authorList>
    </citation>
    <scope>NUCLEOTIDE SEQUENCE [LARGE SCALE GENOMIC DNA]</scope>
</reference>